<evidence type="ECO:0000256" key="1">
    <source>
        <dbReference type="SAM" id="MobiDB-lite"/>
    </source>
</evidence>
<accession>A0AAV2GQ05</accession>
<proteinExistence type="predicted"/>
<dbReference type="InterPro" id="IPR018289">
    <property type="entry name" value="MULE_transposase_dom"/>
</dbReference>
<keyword evidence="5" id="KW-1185">Reference proteome</keyword>
<protein>
    <recommendedName>
        <fullName evidence="6">Protein FAR1-RELATED SEQUENCE</fullName>
    </recommendedName>
</protein>
<dbReference type="PANTHER" id="PTHR47718:SF17">
    <property type="entry name" value="PROTEIN FAR1-RELATED SEQUENCE 5-LIKE"/>
    <property type="match status" value="1"/>
</dbReference>
<dbReference type="InterPro" id="IPR004330">
    <property type="entry name" value="FAR1_DNA_bnd_dom"/>
</dbReference>
<evidence type="ECO:0000259" key="2">
    <source>
        <dbReference type="Pfam" id="PF03101"/>
    </source>
</evidence>
<gene>
    <name evidence="4" type="ORF">LTRI10_LOCUS52111</name>
</gene>
<reference evidence="4 5" key="1">
    <citation type="submission" date="2024-04" db="EMBL/GenBank/DDBJ databases">
        <authorList>
            <person name="Fracassetti M."/>
        </authorList>
    </citation>
    <scope>NUCLEOTIDE SEQUENCE [LARGE SCALE GENOMIC DNA]</scope>
</reference>
<feature type="region of interest" description="Disordered" evidence="1">
    <location>
        <begin position="1"/>
        <end position="67"/>
    </location>
</feature>
<organism evidence="4 5">
    <name type="scientific">Linum trigynum</name>
    <dbReference type="NCBI Taxonomy" id="586398"/>
    <lineage>
        <taxon>Eukaryota</taxon>
        <taxon>Viridiplantae</taxon>
        <taxon>Streptophyta</taxon>
        <taxon>Embryophyta</taxon>
        <taxon>Tracheophyta</taxon>
        <taxon>Spermatophyta</taxon>
        <taxon>Magnoliopsida</taxon>
        <taxon>eudicotyledons</taxon>
        <taxon>Gunneridae</taxon>
        <taxon>Pentapetalae</taxon>
        <taxon>rosids</taxon>
        <taxon>fabids</taxon>
        <taxon>Malpighiales</taxon>
        <taxon>Linaceae</taxon>
        <taxon>Linum</taxon>
    </lineage>
</organism>
<name>A0AAV2GQ05_9ROSI</name>
<dbReference type="AlphaFoldDB" id="A0AAV2GQ05"/>
<evidence type="ECO:0008006" key="6">
    <source>
        <dbReference type="Google" id="ProtNLM"/>
    </source>
</evidence>
<feature type="domain" description="MULE transposase" evidence="3">
    <location>
        <begin position="351"/>
        <end position="444"/>
    </location>
</feature>
<dbReference type="EMBL" id="OZ034822">
    <property type="protein sequence ID" value="CAL1412848.1"/>
    <property type="molecule type" value="Genomic_DNA"/>
</dbReference>
<dbReference type="Pfam" id="PF10551">
    <property type="entry name" value="MULE"/>
    <property type="match status" value="1"/>
</dbReference>
<dbReference type="PANTHER" id="PTHR47718">
    <property type="entry name" value="OS01G0519700 PROTEIN"/>
    <property type="match status" value="1"/>
</dbReference>
<feature type="compositionally biased region" description="Acidic residues" evidence="1">
    <location>
        <begin position="39"/>
        <end position="65"/>
    </location>
</feature>
<evidence type="ECO:0000259" key="3">
    <source>
        <dbReference type="Pfam" id="PF10551"/>
    </source>
</evidence>
<sequence>MEGLMDDMSTGKDTGIDLNVGLDWGMDYGDDTGGVRDSDDMEDNVDTTDSDSEDDNNTNFGDDDKENISDEHLHSFETQPHSSDAPLHKDAANPAMAPPYSSMYDWTLLDKVGNGKPYSKWESDDVVGYEFETLVEAAKFYSTYGCAMGFSVRKNTHTYSKYGVKNMQRWVCSREGERQPVHNDKENRKREPRPVTRLHCPAAFKVSFVEATNRFKVKQFIPTHFHHLAGAHEVQFLSSHRKVDDASKVQIRSLRAAGIRTNQIMDYLVNCARSFQNLGFTKTDVYNFVSADRRSEILDSDSEAALAYLQARATTDPRFYCRYTVSDGGELGNMLWADSSSQLDYSLFGDVLVFDSTYKTNAYNLPFLLFIGVNNHNASTVFACALLADETAENYVWILNAFLHCMGGKKPTAVITDGCSSMRKAIKSILPGSRHRLCSWHLGNNAEARGHAEGFREDFKRCMLNCSSIPQFEATWKEILSKYDLEHNAWMKKMYRRLYGPQLT</sequence>
<evidence type="ECO:0000313" key="5">
    <source>
        <dbReference type="Proteomes" id="UP001497516"/>
    </source>
</evidence>
<feature type="domain" description="FAR1" evidence="2">
    <location>
        <begin position="139"/>
        <end position="228"/>
    </location>
</feature>
<dbReference type="Pfam" id="PF03101">
    <property type="entry name" value="FAR1"/>
    <property type="match status" value="1"/>
</dbReference>
<evidence type="ECO:0000313" key="4">
    <source>
        <dbReference type="EMBL" id="CAL1412848.1"/>
    </source>
</evidence>
<dbReference type="Proteomes" id="UP001497516">
    <property type="component" value="Chromosome 9"/>
</dbReference>